<evidence type="ECO:0000313" key="3">
    <source>
        <dbReference type="Proteomes" id="UP000199058"/>
    </source>
</evidence>
<proteinExistence type="predicted"/>
<dbReference type="InterPro" id="IPR000866">
    <property type="entry name" value="AhpC/TSA"/>
</dbReference>
<dbReference type="InterPro" id="IPR013766">
    <property type="entry name" value="Thioredoxin_domain"/>
</dbReference>
<dbReference type="SUPFAM" id="SSF52833">
    <property type="entry name" value="Thioredoxin-like"/>
    <property type="match status" value="1"/>
</dbReference>
<name>A0A1I1FRD2_9GAMM</name>
<dbReference type="AlphaFoldDB" id="A0A1I1FRD2"/>
<feature type="domain" description="Thioredoxin" evidence="1">
    <location>
        <begin position="9"/>
        <end position="164"/>
    </location>
</feature>
<evidence type="ECO:0000259" key="1">
    <source>
        <dbReference type="PROSITE" id="PS51352"/>
    </source>
</evidence>
<dbReference type="InterPro" id="IPR047262">
    <property type="entry name" value="PRX-like1"/>
</dbReference>
<dbReference type="Gene3D" id="3.40.30.10">
    <property type="entry name" value="Glutaredoxin"/>
    <property type="match status" value="1"/>
</dbReference>
<evidence type="ECO:0000313" key="2">
    <source>
        <dbReference type="EMBL" id="SFC01566.1"/>
    </source>
</evidence>
<keyword evidence="3" id="KW-1185">Reference proteome</keyword>
<dbReference type="RefSeq" id="WP_091960519.1">
    <property type="nucleotide sequence ID" value="NZ_FOLH01000002.1"/>
</dbReference>
<dbReference type="PANTHER" id="PTHR43640">
    <property type="entry name" value="OS07G0260300 PROTEIN"/>
    <property type="match status" value="1"/>
</dbReference>
<accession>A0A1I1FRD2</accession>
<dbReference type="GO" id="GO:0016491">
    <property type="term" value="F:oxidoreductase activity"/>
    <property type="evidence" value="ECO:0007669"/>
    <property type="project" value="InterPro"/>
</dbReference>
<dbReference type="PROSITE" id="PS51352">
    <property type="entry name" value="THIOREDOXIN_2"/>
    <property type="match status" value="1"/>
</dbReference>
<reference evidence="2 3" key="1">
    <citation type="submission" date="2016-10" db="EMBL/GenBank/DDBJ databases">
        <authorList>
            <person name="de Groot N.N."/>
        </authorList>
    </citation>
    <scope>NUCLEOTIDE SEQUENCE [LARGE SCALE GENOMIC DNA]</scope>
    <source>
        <strain evidence="2 3">DSM 18438</strain>
    </source>
</reference>
<dbReference type="CDD" id="cd02969">
    <property type="entry name" value="PRX_like1"/>
    <property type="match status" value="1"/>
</dbReference>
<dbReference type="GO" id="GO:0016209">
    <property type="term" value="F:antioxidant activity"/>
    <property type="evidence" value="ECO:0007669"/>
    <property type="project" value="InterPro"/>
</dbReference>
<gene>
    <name evidence="2" type="ORF">SAMN05660443_1148</name>
</gene>
<dbReference type="STRING" id="1122252.SAMN05660443_1148"/>
<dbReference type="Proteomes" id="UP000199058">
    <property type="component" value="Unassembled WGS sequence"/>
</dbReference>
<dbReference type="PANTHER" id="PTHR43640:SF1">
    <property type="entry name" value="THIOREDOXIN-DEPENDENT PEROXIREDOXIN"/>
    <property type="match status" value="1"/>
</dbReference>
<sequence length="186" mass="20722">MARTPSAMLPLGTPLPDANLPDPNNQYWRLSESLGSKGLLVMFICNHCPFVLHIAPFLETLYDQLDELGIKTLAINSNDIKAYPADSPEKMSEFAAEYRLPFPYLFDSSQEVAKSFSAACTPDFFLFDHRGKLSYRGQLDSSRPGNEQPVTGEDLLTAAKLLSQGIQPPEVHQKPSLGCNIKWRFS</sequence>
<dbReference type="Pfam" id="PF00578">
    <property type="entry name" value="AhpC-TSA"/>
    <property type="match status" value="1"/>
</dbReference>
<dbReference type="InterPro" id="IPR036249">
    <property type="entry name" value="Thioredoxin-like_sf"/>
</dbReference>
<organism evidence="2 3">
    <name type="scientific">Marinospirillum celere</name>
    <dbReference type="NCBI Taxonomy" id="1122252"/>
    <lineage>
        <taxon>Bacteria</taxon>
        <taxon>Pseudomonadati</taxon>
        <taxon>Pseudomonadota</taxon>
        <taxon>Gammaproteobacteria</taxon>
        <taxon>Oceanospirillales</taxon>
        <taxon>Oceanospirillaceae</taxon>
        <taxon>Marinospirillum</taxon>
    </lineage>
</organism>
<protein>
    <submittedName>
        <fullName evidence="2">Peroxiredoxin</fullName>
    </submittedName>
</protein>
<dbReference type="EMBL" id="FOLH01000002">
    <property type="protein sequence ID" value="SFC01566.1"/>
    <property type="molecule type" value="Genomic_DNA"/>
</dbReference>
<dbReference type="OrthoDB" id="9809746at2"/>